<evidence type="ECO:0000313" key="1">
    <source>
        <dbReference type="EMBL" id="SMX43820.1"/>
    </source>
</evidence>
<sequence>METSGPFSVSRAGHALLDCGFVCCWNALSGQIAPIPLDEVKKDFPFALADSRLRLLHYHYRPHCSFRLSHSILH</sequence>
<keyword evidence="2" id="KW-1185">Reference proteome</keyword>
<accession>A0A238KMA9</accession>
<organism evidence="1 2">
    <name type="scientific">Pelagimonas varians</name>
    <dbReference type="NCBI Taxonomy" id="696760"/>
    <lineage>
        <taxon>Bacteria</taxon>
        <taxon>Pseudomonadati</taxon>
        <taxon>Pseudomonadota</taxon>
        <taxon>Alphaproteobacteria</taxon>
        <taxon>Rhodobacterales</taxon>
        <taxon>Roseobacteraceae</taxon>
        <taxon>Pelagimonas</taxon>
    </lineage>
</organism>
<dbReference type="AlphaFoldDB" id="A0A238KMA9"/>
<evidence type="ECO:0000313" key="2">
    <source>
        <dbReference type="Proteomes" id="UP000220836"/>
    </source>
</evidence>
<dbReference type="Proteomes" id="UP000220836">
    <property type="component" value="Unassembled WGS sequence"/>
</dbReference>
<name>A0A238KMA9_9RHOB</name>
<gene>
    <name evidence="1" type="ORF">PEV8663_02758</name>
</gene>
<dbReference type="EMBL" id="FXYH01000009">
    <property type="protein sequence ID" value="SMX43820.1"/>
    <property type="molecule type" value="Genomic_DNA"/>
</dbReference>
<reference evidence="1 2" key="1">
    <citation type="submission" date="2017-05" db="EMBL/GenBank/DDBJ databases">
        <authorList>
            <person name="Song R."/>
            <person name="Chenine A.L."/>
            <person name="Ruprecht R.M."/>
        </authorList>
    </citation>
    <scope>NUCLEOTIDE SEQUENCE [LARGE SCALE GENOMIC DNA]</scope>
    <source>
        <strain evidence="1 2">CECT 8663</strain>
    </source>
</reference>
<protein>
    <submittedName>
        <fullName evidence="1">Uncharacterized protein</fullName>
    </submittedName>
</protein>
<proteinExistence type="predicted"/>